<accession>X1IBQ9</accession>
<feature type="transmembrane region" description="Helical" evidence="1">
    <location>
        <begin position="20"/>
        <end position="46"/>
    </location>
</feature>
<sequence>MVIAFFFEKGPVVLVKVSAIFEGLLLMPLQAILVAIGLFIVMPKLLSKDAAKVLKPNWLFAVGLIIAFVVFAYFCIFQIPSALFGD</sequence>
<dbReference type="EMBL" id="BARU01026779">
    <property type="protein sequence ID" value="GAH66720.1"/>
    <property type="molecule type" value="Genomic_DNA"/>
</dbReference>
<dbReference type="AlphaFoldDB" id="X1IBQ9"/>
<feature type="transmembrane region" description="Helical" evidence="1">
    <location>
        <begin position="58"/>
        <end position="79"/>
    </location>
</feature>
<name>X1IBQ9_9ZZZZ</name>
<protein>
    <submittedName>
        <fullName evidence="2">Uncharacterized protein</fullName>
    </submittedName>
</protein>
<organism evidence="2">
    <name type="scientific">marine sediment metagenome</name>
    <dbReference type="NCBI Taxonomy" id="412755"/>
    <lineage>
        <taxon>unclassified sequences</taxon>
        <taxon>metagenomes</taxon>
        <taxon>ecological metagenomes</taxon>
    </lineage>
</organism>
<proteinExistence type="predicted"/>
<comment type="caution">
    <text evidence="2">The sequence shown here is derived from an EMBL/GenBank/DDBJ whole genome shotgun (WGS) entry which is preliminary data.</text>
</comment>
<reference evidence="2" key="1">
    <citation type="journal article" date="2014" name="Front. Microbiol.">
        <title>High frequency of phylogenetically diverse reductive dehalogenase-homologous genes in deep subseafloor sedimentary metagenomes.</title>
        <authorList>
            <person name="Kawai M."/>
            <person name="Futagami T."/>
            <person name="Toyoda A."/>
            <person name="Takaki Y."/>
            <person name="Nishi S."/>
            <person name="Hori S."/>
            <person name="Arai W."/>
            <person name="Tsubouchi T."/>
            <person name="Morono Y."/>
            <person name="Uchiyama I."/>
            <person name="Ito T."/>
            <person name="Fujiyama A."/>
            <person name="Inagaki F."/>
            <person name="Takami H."/>
        </authorList>
    </citation>
    <scope>NUCLEOTIDE SEQUENCE</scope>
    <source>
        <strain evidence="2">Expedition CK06-06</strain>
    </source>
</reference>
<evidence type="ECO:0000313" key="2">
    <source>
        <dbReference type="EMBL" id="GAH66720.1"/>
    </source>
</evidence>
<gene>
    <name evidence="2" type="ORF">S03H2_42980</name>
</gene>
<keyword evidence="1" id="KW-1133">Transmembrane helix</keyword>
<keyword evidence="1" id="KW-0812">Transmembrane</keyword>
<evidence type="ECO:0000256" key="1">
    <source>
        <dbReference type="SAM" id="Phobius"/>
    </source>
</evidence>
<keyword evidence="1" id="KW-0472">Membrane</keyword>